<reference evidence="1 2" key="1">
    <citation type="journal article" date="2019" name="Sci. Rep.">
        <title>Orb-weaving spider Araneus ventricosus genome elucidates the spidroin gene catalogue.</title>
        <authorList>
            <person name="Kono N."/>
            <person name="Nakamura H."/>
            <person name="Ohtoshi R."/>
            <person name="Moran D.A.P."/>
            <person name="Shinohara A."/>
            <person name="Yoshida Y."/>
            <person name="Fujiwara M."/>
            <person name="Mori M."/>
            <person name="Tomita M."/>
            <person name="Arakawa K."/>
        </authorList>
    </citation>
    <scope>NUCLEOTIDE SEQUENCE [LARGE SCALE GENOMIC DNA]</scope>
</reference>
<dbReference type="EMBL" id="BGPR01007062">
    <property type="protein sequence ID" value="GBN23977.1"/>
    <property type="molecule type" value="Genomic_DNA"/>
</dbReference>
<name>A0A4Y2ME11_ARAVE</name>
<proteinExistence type="predicted"/>
<sequence length="197" mass="22788">MAGVENGEKLVNQTVTLNSRTYTEKVRENGYLFLQCIRRFNDCYLSWIATAIPKFFLLLCASGSRDRKKKHTSRKCGPRQFLISGVKNEKRTNHICPSEKILFYCHFKSKLGLIRILLKDGLYGGSGFQYSRLVSKGVKQKIKEGIFFGPQFRQPNEIRCLRSKPDIRQKEAPVAWTSSRVRKKLFGNHKGKLRQIQ</sequence>
<dbReference type="Proteomes" id="UP000499080">
    <property type="component" value="Unassembled WGS sequence"/>
</dbReference>
<evidence type="ECO:0000313" key="1">
    <source>
        <dbReference type="EMBL" id="GBN23977.1"/>
    </source>
</evidence>
<protein>
    <submittedName>
        <fullName evidence="1">Uncharacterized protein</fullName>
    </submittedName>
</protein>
<accession>A0A4Y2ME11</accession>
<keyword evidence="2" id="KW-1185">Reference proteome</keyword>
<dbReference type="AlphaFoldDB" id="A0A4Y2ME11"/>
<gene>
    <name evidence="1" type="ORF">AVEN_122790_1</name>
</gene>
<evidence type="ECO:0000313" key="2">
    <source>
        <dbReference type="Proteomes" id="UP000499080"/>
    </source>
</evidence>
<comment type="caution">
    <text evidence="1">The sequence shown here is derived from an EMBL/GenBank/DDBJ whole genome shotgun (WGS) entry which is preliminary data.</text>
</comment>
<organism evidence="1 2">
    <name type="scientific">Araneus ventricosus</name>
    <name type="common">Orbweaver spider</name>
    <name type="synonym">Epeira ventricosa</name>
    <dbReference type="NCBI Taxonomy" id="182803"/>
    <lineage>
        <taxon>Eukaryota</taxon>
        <taxon>Metazoa</taxon>
        <taxon>Ecdysozoa</taxon>
        <taxon>Arthropoda</taxon>
        <taxon>Chelicerata</taxon>
        <taxon>Arachnida</taxon>
        <taxon>Araneae</taxon>
        <taxon>Araneomorphae</taxon>
        <taxon>Entelegynae</taxon>
        <taxon>Araneoidea</taxon>
        <taxon>Araneidae</taxon>
        <taxon>Araneus</taxon>
    </lineage>
</organism>